<name>A0A150GEN8_GONPE</name>
<protein>
    <submittedName>
        <fullName evidence="1">Uncharacterized protein</fullName>
    </submittedName>
</protein>
<proteinExistence type="predicted"/>
<evidence type="ECO:0000313" key="2">
    <source>
        <dbReference type="Proteomes" id="UP000075714"/>
    </source>
</evidence>
<organism evidence="1 2">
    <name type="scientific">Gonium pectorale</name>
    <name type="common">Green alga</name>
    <dbReference type="NCBI Taxonomy" id="33097"/>
    <lineage>
        <taxon>Eukaryota</taxon>
        <taxon>Viridiplantae</taxon>
        <taxon>Chlorophyta</taxon>
        <taxon>core chlorophytes</taxon>
        <taxon>Chlorophyceae</taxon>
        <taxon>CS clade</taxon>
        <taxon>Chlamydomonadales</taxon>
        <taxon>Volvocaceae</taxon>
        <taxon>Gonium</taxon>
    </lineage>
</organism>
<gene>
    <name evidence="1" type="ORF">GPECTOR_32g422</name>
</gene>
<reference evidence="2" key="1">
    <citation type="journal article" date="2016" name="Nat. Commun.">
        <title>The Gonium pectorale genome demonstrates co-option of cell cycle regulation during the evolution of multicellularity.</title>
        <authorList>
            <person name="Hanschen E.R."/>
            <person name="Marriage T.N."/>
            <person name="Ferris P.J."/>
            <person name="Hamaji T."/>
            <person name="Toyoda A."/>
            <person name="Fujiyama A."/>
            <person name="Neme R."/>
            <person name="Noguchi H."/>
            <person name="Minakuchi Y."/>
            <person name="Suzuki M."/>
            <person name="Kawai-Toyooka H."/>
            <person name="Smith D.R."/>
            <person name="Sparks H."/>
            <person name="Anderson J."/>
            <person name="Bakaric R."/>
            <person name="Luria V."/>
            <person name="Karger A."/>
            <person name="Kirschner M.W."/>
            <person name="Durand P.M."/>
            <person name="Michod R.E."/>
            <person name="Nozaki H."/>
            <person name="Olson B.J."/>
        </authorList>
    </citation>
    <scope>NUCLEOTIDE SEQUENCE [LARGE SCALE GENOMIC DNA]</scope>
    <source>
        <strain evidence="2">NIES-2863</strain>
    </source>
</reference>
<dbReference type="OrthoDB" id="10543440at2759"/>
<keyword evidence="2" id="KW-1185">Reference proteome</keyword>
<dbReference type="AlphaFoldDB" id="A0A150GEN8"/>
<dbReference type="Proteomes" id="UP000075714">
    <property type="component" value="Unassembled WGS sequence"/>
</dbReference>
<evidence type="ECO:0000313" key="1">
    <source>
        <dbReference type="EMBL" id="KXZ47810.1"/>
    </source>
</evidence>
<sequence>MDPSTFASTMDRCHFQRNVGAHVNTDKQLKEDMAALVADGVVDLFESELPDECQIVRRYEDFLAVLPT</sequence>
<dbReference type="EMBL" id="LSYV01000033">
    <property type="protein sequence ID" value="KXZ47810.1"/>
    <property type="molecule type" value="Genomic_DNA"/>
</dbReference>
<comment type="caution">
    <text evidence="1">The sequence shown here is derived from an EMBL/GenBank/DDBJ whole genome shotgun (WGS) entry which is preliminary data.</text>
</comment>
<accession>A0A150GEN8</accession>